<dbReference type="PROSITE" id="PS51419">
    <property type="entry name" value="RAB"/>
    <property type="match status" value="1"/>
</dbReference>
<dbReference type="GO" id="GO:0005525">
    <property type="term" value="F:GTP binding"/>
    <property type="evidence" value="ECO:0007669"/>
    <property type="project" value="UniProtKB-KW"/>
</dbReference>
<organism evidence="3">
    <name type="scientific">marine sediment metagenome</name>
    <dbReference type="NCBI Taxonomy" id="412755"/>
    <lineage>
        <taxon>unclassified sequences</taxon>
        <taxon>metagenomes</taxon>
        <taxon>ecological metagenomes</taxon>
    </lineage>
</organism>
<comment type="caution">
    <text evidence="3">The sequence shown here is derived from an EMBL/GenBank/DDBJ whole genome shotgun (WGS) entry which is preliminary data.</text>
</comment>
<dbReference type="PROSITE" id="PS51421">
    <property type="entry name" value="RAS"/>
    <property type="match status" value="1"/>
</dbReference>
<evidence type="ECO:0000256" key="1">
    <source>
        <dbReference type="ARBA" id="ARBA00022741"/>
    </source>
</evidence>
<dbReference type="InterPro" id="IPR001806">
    <property type="entry name" value="Small_GTPase"/>
</dbReference>
<dbReference type="GO" id="GO:0003924">
    <property type="term" value="F:GTPase activity"/>
    <property type="evidence" value="ECO:0007669"/>
    <property type="project" value="InterPro"/>
</dbReference>
<accession>X1AEG2</accession>
<sequence length="175" mass="19978">MKATIGVDFKRKAMTLKGAHNDISLELNIWDFAGEEKYRTLFPAYANGASAAFILFDTTRMETLKDIDNWVDIIDKNAHTSIVKQIIATKIDLKNKREVSKKAAEDYFKKYEWCKDITSTSSKTGEKVEEAFILVVKKIIKNNLQTCKSCGEVFNKRLKNCQYCGEHVKVELSPI</sequence>
<dbReference type="Pfam" id="PF00071">
    <property type="entry name" value="Ras"/>
    <property type="match status" value="1"/>
</dbReference>
<dbReference type="SMART" id="SM00175">
    <property type="entry name" value="RAB"/>
    <property type="match status" value="1"/>
</dbReference>
<dbReference type="CDD" id="cd00154">
    <property type="entry name" value="Rab"/>
    <property type="match status" value="1"/>
</dbReference>
<proteinExistence type="predicted"/>
<dbReference type="InterPro" id="IPR050227">
    <property type="entry name" value="Rab"/>
</dbReference>
<dbReference type="InterPro" id="IPR027417">
    <property type="entry name" value="P-loop_NTPase"/>
</dbReference>
<evidence type="ECO:0008006" key="4">
    <source>
        <dbReference type="Google" id="ProtNLM"/>
    </source>
</evidence>
<evidence type="ECO:0000256" key="2">
    <source>
        <dbReference type="ARBA" id="ARBA00023134"/>
    </source>
</evidence>
<dbReference type="EMBL" id="BART01009736">
    <property type="protein sequence ID" value="GAG80279.1"/>
    <property type="molecule type" value="Genomic_DNA"/>
</dbReference>
<reference evidence="3" key="1">
    <citation type="journal article" date="2014" name="Front. Microbiol.">
        <title>High frequency of phylogenetically diverse reductive dehalogenase-homologous genes in deep subseafloor sedimentary metagenomes.</title>
        <authorList>
            <person name="Kawai M."/>
            <person name="Futagami T."/>
            <person name="Toyoda A."/>
            <person name="Takaki Y."/>
            <person name="Nishi S."/>
            <person name="Hori S."/>
            <person name="Arai W."/>
            <person name="Tsubouchi T."/>
            <person name="Morono Y."/>
            <person name="Uchiyama I."/>
            <person name="Ito T."/>
            <person name="Fujiyama A."/>
            <person name="Inagaki F."/>
            <person name="Takami H."/>
        </authorList>
    </citation>
    <scope>NUCLEOTIDE SEQUENCE</scope>
    <source>
        <strain evidence="3">Expedition CK06-06</strain>
    </source>
</reference>
<protein>
    <recommendedName>
        <fullName evidence="4">GTP-binding protein</fullName>
    </recommendedName>
</protein>
<keyword evidence="2" id="KW-0342">GTP-binding</keyword>
<gene>
    <name evidence="3" type="ORF">S01H4_21478</name>
</gene>
<dbReference type="PRINTS" id="PR00449">
    <property type="entry name" value="RASTRNSFRMNG"/>
</dbReference>
<keyword evidence="1" id="KW-0547">Nucleotide-binding</keyword>
<dbReference type="Gene3D" id="3.40.50.300">
    <property type="entry name" value="P-loop containing nucleotide triphosphate hydrolases"/>
    <property type="match status" value="1"/>
</dbReference>
<dbReference type="FunFam" id="3.40.50.300:FF:001447">
    <property type="entry name" value="Ras-related protein Rab-1B"/>
    <property type="match status" value="1"/>
</dbReference>
<name>X1AEG2_9ZZZZ</name>
<dbReference type="AlphaFoldDB" id="X1AEG2"/>
<dbReference type="PANTHER" id="PTHR47977">
    <property type="entry name" value="RAS-RELATED PROTEIN RAB"/>
    <property type="match status" value="1"/>
</dbReference>
<dbReference type="SUPFAM" id="SSF52540">
    <property type="entry name" value="P-loop containing nucleoside triphosphate hydrolases"/>
    <property type="match status" value="1"/>
</dbReference>
<evidence type="ECO:0000313" key="3">
    <source>
        <dbReference type="EMBL" id="GAG80279.1"/>
    </source>
</evidence>